<evidence type="ECO:0000313" key="7">
    <source>
        <dbReference type="EMBL" id="EGD74099.1"/>
    </source>
</evidence>
<feature type="domain" description="MYND-type" evidence="6">
    <location>
        <begin position="144"/>
        <end position="182"/>
    </location>
</feature>
<dbReference type="STRING" id="946362.F2UTP4"/>
<reference evidence="7" key="1">
    <citation type="submission" date="2009-08" db="EMBL/GenBank/DDBJ databases">
        <title>Annotation of Salpingoeca rosetta.</title>
        <authorList>
            <consortium name="The Broad Institute Genome Sequencing Platform"/>
            <person name="Russ C."/>
            <person name="Cuomo C."/>
            <person name="Burger G."/>
            <person name="Gray M.W."/>
            <person name="Holland P.W.H."/>
            <person name="King N."/>
            <person name="Lang F.B.F."/>
            <person name="Roger A.J."/>
            <person name="Ruiz-Trillo I."/>
            <person name="Young S.K."/>
            <person name="Zeng Q."/>
            <person name="Gargeya S."/>
            <person name="Alvarado L."/>
            <person name="Berlin A."/>
            <person name="Chapman S.B."/>
            <person name="Chen Z."/>
            <person name="Freedman E."/>
            <person name="Gellesch M."/>
            <person name="Goldberg J."/>
            <person name="Griggs A."/>
            <person name="Gujja S."/>
            <person name="Heilman E."/>
            <person name="Heiman D."/>
            <person name="Howarth C."/>
            <person name="Mehta T."/>
            <person name="Neiman D."/>
            <person name="Pearson M."/>
            <person name="Roberts A."/>
            <person name="Saif S."/>
            <person name="Shea T."/>
            <person name="Shenoy N."/>
            <person name="Sisk P."/>
            <person name="Stolte C."/>
            <person name="Sykes S."/>
            <person name="White J."/>
            <person name="Yandava C."/>
            <person name="Haas B."/>
            <person name="Nusbaum C."/>
            <person name="Birren B."/>
        </authorList>
    </citation>
    <scope>NUCLEOTIDE SEQUENCE [LARGE SCALE GENOMIC DNA]</scope>
    <source>
        <strain evidence="7">ATCC 50818</strain>
    </source>
</reference>
<dbReference type="PANTHER" id="PTHR28494">
    <property type="entry name" value="UPF0600 PROTEIN C5ORF51"/>
    <property type="match status" value="1"/>
</dbReference>
<dbReference type="InterPro" id="IPR037657">
    <property type="entry name" value="RIMC1"/>
</dbReference>
<keyword evidence="3" id="KW-0862">Zinc</keyword>
<evidence type="ECO:0000313" key="8">
    <source>
        <dbReference type="Proteomes" id="UP000007799"/>
    </source>
</evidence>
<organism evidence="8">
    <name type="scientific">Salpingoeca rosetta (strain ATCC 50818 / BSB-021)</name>
    <dbReference type="NCBI Taxonomy" id="946362"/>
    <lineage>
        <taxon>Eukaryota</taxon>
        <taxon>Choanoflagellata</taxon>
        <taxon>Craspedida</taxon>
        <taxon>Salpingoecidae</taxon>
        <taxon>Salpingoeca</taxon>
    </lineage>
</organism>
<name>F2UTP4_SALR5</name>
<feature type="compositionally biased region" description="Basic and acidic residues" evidence="5">
    <location>
        <begin position="67"/>
        <end position="80"/>
    </location>
</feature>
<dbReference type="Proteomes" id="UP000007799">
    <property type="component" value="Unassembled WGS sequence"/>
</dbReference>
<protein>
    <recommendedName>
        <fullName evidence="6">MYND-type domain-containing protein</fullName>
    </recommendedName>
</protein>
<dbReference type="SUPFAM" id="SSF144232">
    <property type="entry name" value="HIT/MYND zinc finger-like"/>
    <property type="match status" value="1"/>
</dbReference>
<evidence type="ECO:0000259" key="6">
    <source>
        <dbReference type="PROSITE" id="PS50865"/>
    </source>
</evidence>
<evidence type="ECO:0000256" key="2">
    <source>
        <dbReference type="ARBA" id="ARBA00022771"/>
    </source>
</evidence>
<dbReference type="Pfam" id="PF01753">
    <property type="entry name" value="zf-MYND"/>
    <property type="match status" value="1"/>
</dbReference>
<dbReference type="GO" id="GO:0008270">
    <property type="term" value="F:zinc ion binding"/>
    <property type="evidence" value="ECO:0007669"/>
    <property type="project" value="UniProtKB-KW"/>
</dbReference>
<dbReference type="PANTHER" id="PTHR28494:SF1">
    <property type="entry name" value="RAB7A-INTERACTING MON1-CCZ1 COMPLEX SUBUNIT 1"/>
    <property type="match status" value="1"/>
</dbReference>
<dbReference type="PROSITE" id="PS01360">
    <property type="entry name" value="ZF_MYND_1"/>
    <property type="match status" value="1"/>
</dbReference>
<keyword evidence="2 4" id="KW-0863">Zinc-finger</keyword>
<keyword evidence="1" id="KW-0479">Metal-binding</keyword>
<dbReference type="OrthoDB" id="432970at2759"/>
<dbReference type="KEGG" id="sre:PTSG_13224"/>
<dbReference type="PROSITE" id="PS50865">
    <property type="entry name" value="ZF_MYND_2"/>
    <property type="match status" value="1"/>
</dbReference>
<evidence type="ECO:0000256" key="3">
    <source>
        <dbReference type="ARBA" id="ARBA00022833"/>
    </source>
</evidence>
<dbReference type="AlphaFoldDB" id="F2UTP4"/>
<dbReference type="Gene3D" id="6.10.140.2220">
    <property type="match status" value="1"/>
</dbReference>
<dbReference type="RefSeq" id="XP_004987459.1">
    <property type="nucleotide sequence ID" value="XM_004987402.1"/>
</dbReference>
<feature type="region of interest" description="Disordered" evidence="5">
    <location>
        <begin position="66"/>
        <end position="88"/>
    </location>
</feature>
<dbReference type="InterPro" id="IPR002893">
    <property type="entry name" value="Znf_MYND"/>
</dbReference>
<dbReference type="Pfam" id="PF17716">
    <property type="entry name" value="RIMC1"/>
    <property type="match status" value="1"/>
</dbReference>
<dbReference type="GO" id="GO:0000423">
    <property type="term" value="P:mitophagy"/>
    <property type="evidence" value="ECO:0007669"/>
    <property type="project" value="InterPro"/>
</dbReference>
<gene>
    <name evidence="7" type="ORF">PTSG_13224</name>
</gene>
<dbReference type="GeneID" id="16067979"/>
<evidence type="ECO:0000256" key="4">
    <source>
        <dbReference type="PROSITE-ProRule" id="PRU00134"/>
    </source>
</evidence>
<evidence type="ECO:0000256" key="5">
    <source>
        <dbReference type="SAM" id="MobiDB-lite"/>
    </source>
</evidence>
<sequence>MWTGVAHFVLLTRSTGANLIAKQAEEQQKAKRLVERGVLSSTHLLSLMYAGEMCVWLLGHTRARTPGRGDADAGSAREDTATCSDGSVDDIEDGDGSARIAVRGRMPRVLQLYTHTRHDDGDDRDGADDLHAQQSQQQQQQRRCFACKQEQARLQTCARCHCVWYCGRECQVADWKRHKVSCRLCTELEGLRTRDGVRQCAQNCLSLYVHVIETHRELSDWKTERAKQLLVSLGGGHGVATVASS</sequence>
<proteinExistence type="predicted"/>
<evidence type="ECO:0000256" key="1">
    <source>
        <dbReference type="ARBA" id="ARBA00022723"/>
    </source>
</evidence>
<dbReference type="InParanoid" id="F2UTP4"/>
<dbReference type="EMBL" id="GL833084">
    <property type="protein sequence ID" value="EGD74099.1"/>
    <property type="molecule type" value="Genomic_DNA"/>
</dbReference>
<keyword evidence="8" id="KW-1185">Reference proteome</keyword>
<accession>F2UTP4</accession>